<evidence type="ECO:0000313" key="3">
    <source>
        <dbReference type="Proteomes" id="UP000186026"/>
    </source>
</evidence>
<dbReference type="InterPro" id="IPR024775">
    <property type="entry name" value="DinB-like"/>
</dbReference>
<dbReference type="SUPFAM" id="SSF109854">
    <property type="entry name" value="DinB/YfiT-like putative metalloenzymes"/>
    <property type="match status" value="1"/>
</dbReference>
<dbReference type="RefSeq" id="WP_076502022.1">
    <property type="nucleotide sequence ID" value="NZ_FTOP01000011.1"/>
</dbReference>
<dbReference type="InterPro" id="IPR034660">
    <property type="entry name" value="DinB/YfiT-like"/>
</dbReference>
<dbReference type="STRING" id="529505.SAMN05421761_11176"/>
<dbReference type="OrthoDB" id="9793216at2"/>
<dbReference type="EMBL" id="FTOP01000011">
    <property type="protein sequence ID" value="SIT00729.1"/>
    <property type="molecule type" value="Genomic_DNA"/>
</dbReference>
<reference evidence="3" key="1">
    <citation type="submission" date="2017-01" db="EMBL/GenBank/DDBJ databases">
        <authorList>
            <person name="Varghese N."/>
            <person name="Submissions S."/>
        </authorList>
    </citation>
    <scope>NUCLEOTIDE SEQUENCE [LARGE SCALE GENOMIC DNA]</scope>
    <source>
        <strain evidence="3">DSM 46698</strain>
    </source>
</reference>
<accession>A0A1N7NR54</accession>
<dbReference type="Gene3D" id="1.20.120.450">
    <property type="entry name" value="dinb family like domain"/>
    <property type="match status" value="1"/>
</dbReference>
<dbReference type="Proteomes" id="UP000186026">
    <property type="component" value="Unassembled WGS sequence"/>
</dbReference>
<proteinExistence type="predicted"/>
<keyword evidence="3" id="KW-1185">Reference proteome</keyword>
<name>A0A1N7NR54_9BACT</name>
<protein>
    <submittedName>
        <fullName evidence="2">DinB superfamily protein</fullName>
    </submittedName>
</protein>
<organism evidence="2 3">
    <name type="scientific">Belliella pelovolcani</name>
    <dbReference type="NCBI Taxonomy" id="529505"/>
    <lineage>
        <taxon>Bacteria</taxon>
        <taxon>Pseudomonadati</taxon>
        <taxon>Bacteroidota</taxon>
        <taxon>Cytophagia</taxon>
        <taxon>Cytophagales</taxon>
        <taxon>Cyclobacteriaceae</taxon>
        <taxon>Belliella</taxon>
    </lineage>
</organism>
<gene>
    <name evidence="2" type="ORF">SAMN05421761_11176</name>
</gene>
<sequence length="171" mass="19737">MNESMKPKVGEYAPYYGKYIDKIINEDISKLLLNQVEEIRKFYEEMGEEKSNLAYAEGKWTAKEVLNHIADTDRVMTFRALCFSRGETSPLPGFDQDIYVSNARANDIPLMNLLEDFEMQRYALVSMLKTLPIASYTKTGIASNHEVSVRALFYIMAGHVLHHLEVLKERY</sequence>
<feature type="domain" description="DinB-like" evidence="1">
    <location>
        <begin position="38"/>
        <end position="166"/>
    </location>
</feature>
<dbReference type="AlphaFoldDB" id="A0A1N7NR54"/>
<evidence type="ECO:0000313" key="2">
    <source>
        <dbReference type="EMBL" id="SIT00729.1"/>
    </source>
</evidence>
<dbReference type="Pfam" id="PF12867">
    <property type="entry name" value="DinB_2"/>
    <property type="match status" value="1"/>
</dbReference>
<evidence type="ECO:0000259" key="1">
    <source>
        <dbReference type="Pfam" id="PF12867"/>
    </source>
</evidence>